<feature type="domain" description="Sugar 3,4-ketoisomerase QdtA cupin" evidence="1">
    <location>
        <begin position="8"/>
        <end position="132"/>
    </location>
</feature>
<dbReference type="EMBL" id="MFQA01000002">
    <property type="protein sequence ID" value="OGH69382.1"/>
    <property type="molecule type" value="Genomic_DNA"/>
</dbReference>
<accession>A0A1F6MCJ6</accession>
<proteinExistence type="predicted"/>
<dbReference type="InterPro" id="IPR008894">
    <property type="entry name" value="QdtA_cupin_dom"/>
</dbReference>
<dbReference type="InterPro" id="IPR011051">
    <property type="entry name" value="RmlC_Cupin_sf"/>
</dbReference>
<evidence type="ECO:0000313" key="2">
    <source>
        <dbReference type="EMBL" id="OGH69382.1"/>
    </source>
</evidence>
<evidence type="ECO:0000313" key="3">
    <source>
        <dbReference type="Proteomes" id="UP000176413"/>
    </source>
</evidence>
<organism evidence="2 3">
    <name type="scientific">Candidatus Magasanikbacteria bacterium RIFCSPHIGHO2_02_FULL_45_10</name>
    <dbReference type="NCBI Taxonomy" id="1798679"/>
    <lineage>
        <taxon>Bacteria</taxon>
        <taxon>Candidatus Magasanikiibacteriota</taxon>
    </lineage>
</organism>
<protein>
    <recommendedName>
        <fullName evidence="1">Sugar 3,4-ketoisomerase QdtA cupin domain-containing protein</fullName>
    </recommendedName>
</protein>
<comment type="caution">
    <text evidence="2">The sequence shown here is derived from an EMBL/GenBank/DDBJ whole genome shotgun (WGS) entry which is preliminary data.</text>
</comment>
<dbReference type="Gene3D" id="2.60.120.10">
    <property type="entry name" value="Jelly Rolls"/>
    <property type="match status" value="1"/>
</dbReference>
<dbReference type="Proteomes" id="UP000176413">
    <property type="component" value="Unassembled WGS sequence"/>
</dbReference>
<sequence length="138" mass="15931">MAVFRKINLKTFQTRGFNLTPVEFKDVVPFVIKRLYYFDSFKPADKTGAHCHKIEEEFFIQAKGASTAIIDQGQGIEEISLQPGEAIYCPNYVWHGFKNASSDAVIIALSSTNYNPDRSDYIENYDEFLRLREKHLKQ</sequence>
<dbReference type="SUPFAM" id="SSF51182">
    <property type="entry name" value="RmlC-like cupins"/>
    <property type="match status" value="1"/>
</dbReference>
<evidence type="ECO:0000259" key="1">
    <source>
        <dbReference type="Pfam" id="PF05523"/>
    </source>
</evidence>
<dbReference type="InterPro" id="IPR014710">
    <property type="entry name" value="RmlC-like_jellyroll"/>
</dbReference>
<dbReference type="Pfam" id="PF05523">
    <property type="entry name" value="FdtA"/>
    <property type="match status" value="1"/>
</dbReference>
<dbReference type="AlphaFoldDB" id="A0A1F6MCJ6"/>
<reference evidence="2 3" key="1">
    <citation type="journal article" date="2016" name="Nat. Commun.">
        <title>Thousands of microbial genomes shed light on interconnected biogeochemical processes in an aquifer system.</title>
        <authorList>
            <person name="Anantharaman K."/>
            <person name="Brown C.T."/>
            <person name="Hug L.A."/>
            <person name="Sharon I."/>
            <person name="Castelle C.J."/>
            <person name="Probst A.J."/>
            <person name="Thomas B.C."/>
            <person name="Singh A."/>
            <person name="Wilkins M.J."/>
            <person name="Karaoz U."/>
            <person name="Brodie E.L."/>
            <person name="Williams K.H."/>
            <person name="Hubbard S.S."/>
            <person name="Banfield J.F."/>
        </authorList>
    </citation>
    <scope>NUCLEOTIDE SEQUENCE [LARGE SCALE GENOMIC DNA]</scope>
</reference>
<gene>
    <name evidence="2" type="ORF">A3D53_00490</name>
</gene>
<name>A0A1F6MCJ6_9BACT</name>
<dbReference type="CDD" id="cd20292">
    <property type="entry name" value="cupin_QdtA-like"/>
    <property type="match status" value="1"/>
</dbReference>